<accession>A0ABV2CNC9</accession>
<reference evidence="6 7" key="1">
    <citation type="submission" date="2024-07" db="EMBL/GenBank/DDBJ databases">
        <title>Uliginosibacterium paludis KCTC:42655.</title>
        <authorList>
            <person name="Kim M.K."/>
        </authorList>
    </citation>
    <scope>NUCLEOTIDE SEQUENCE [LARGE SCALE GENOMIC DNA]</scope>
    <source>
        <strain evidence="6 7">KCTC 42655</strain>
    </source>
</reference>
<evidence type="ECO:0000256" key="1">
    <source>
        <dbReference type="ARBA" id="ARBA00009437"/>
    </source>
</evidence>
<dbReference type="Proteomes" id="UP001548590">
    <property type="component" value="Unassembled WGS sequence"/>
</dbReference>
<dbReference type="Pfam" id="PF00126">
    <property type="entry name" value="HTH_1"/>
    <property type="match status" value="1"/>
</dbReference>
<dbReference type="RefSeq" id="WP_345925521.1">
    <property type="nucleotide sequence ID" value="NZ_JBDIVF010000002.1"/>
</dbReference>
<dbReference type="PROSITE" id="PS50931">
    <property type="entry name" value="HTH_LYSR"/>
    <property type="match status" value="1"/>
</dbReference>
<dbReference type="PANTHER" id="PTHR30118:SF15">
    <property type="entry name" value="TRANSCRIPTIONAL REGULATORY PROTEIN"/>
    <property type="match status" value="1"/>
</dbReference>
<dbReference type="EMBL" id="JBEWLZ010000003">
    <property type="protein sequence ID" value="MET1489418.1"/>
    <property type="molecule type" value="Genomic_DNA"/>
</dbReference>
<keyword evidence="3" id="KW-0238">DNA-binding</keyword>
<dbReference type="Pfam" id="PF03466">
    <property type="entry name" value="LysR_substrate"/>
    <property type="match status" value="1"/>
</dbReference>
<comment type="caution">
    <text evidence="6">The sequence shown here is derived from an EMBL/GenBank/DDBJ whole genome shotgun (WGS) entry which is preliminary data.</text>
</comment>
<evidence type="ECO:0000313" key="7">
    <source>
        <dbReference type="Proteomes" id="UP001548590"/>
    </source>
</evidence>
<protein>
    <submittedName>
        <fullName evidence="6">LysR family transcriptional regulator</fullName>
    </submittedName>
</protein>
<dbReference type="InterPro" id="IPR000847">
    <property type="entry name" value="LysR_HTH_N"/>
</dbReference>
<dbReference type="PANTHER" id="PTHR30118">
    <property type="entry name" value="HTH-TYPE TRANSCRIPTIONAL REGULATOR LEUO-RELATED"/>
    <property type="match status" value="1"/>
</dbReference>
<evidence type="ECO:0000259" key="5">
    <source>
        <dbReference type="PROSITE" id="PS50931"/>
    </source>
</evidence>
<dbReference type="InterPro" id="IPR050389">
    <property type="entry name" value="LysR-type_TF"/>
</dbReference>
<feature type="domain" description="HTH lysR-type" evidence="5">
    <location>
        <begin position="7"/>
        <end position="64"/>
    </location>
</feature>
<evidence type="ECO:0000256" key="3">
    <source>
        <dbReference type="ARBA" id="ARBA00023125"/>
    </source>
</evidence>
<dbReference type="SUPFAM" id="SSF53850">
    <property type="entry name" value="Periplasmic binding protein-like II"/>
    <property type="match status" value="1"/>
</dbReference>
<evidence type="ECO:0000256" key="2">
    <source>
        <dbReference type="ARBA" id="ARBA00023015"/>
    </source>
</evidence>
<organism evidence="6 7">
    <name type="scientific">Uliginosibacterium paludis</name>
    <dbReference type="NCBI Taxonomy" id="1615952"/>
    <lineage>
        <taxon>Bacteria</taxon>
        <taxon>Pseudomonadati</taxon>
        <taxon>Pseudomonadota</taxon>
        <taxon>Betaproteobacteria</taxon>
        <taxon>Rhodocyclales</taxon>
        <taxon>Zoogloeaceae</taxon>
        <taxon>Uliginosibacterium</taxon>
    </lineage>
</organism>
<comment type="similarity">
    <text evidence="1">Belongs to the LysR transcriptional regulatory family.</text>
</comment>
<dbReference type="Gene3D" id="1.10.10.10">
    <property type="entry name" value="Winged helix-like DNA-binding domain superfamily/Winged helix DNA-binding domain"/>
    <property type="match status" value="1"/>
</dbReference>
<name>A0ABV2CNC9_9RHOO</name>
<proteinExistence type="inferred from homology"/>
<sequence>MRELKTTDLNLLKALDALLDEGSVTRAAERLHVTQPAMSGMLTRLRDVFQDPLFVRSQRGIVPTPRALALAGPLKEILGGIDALLQPVMFDPAAANFTLRLAATDYAQRAVAVPFLAALRRLAPGIRLALLPLREAGLEEAMARGELDLALLTPESTPAALHARRLFDERYVCVMRAGHPAADLPTLDLDRFCAVEHALVSSSGGSFSGVTDEALARLGRSRRVSLSVPAFLVLPDILRASDLVSVLPQRLVAGQPGLVQRELPLEVPGFTKLLAWHPRSHQEPGQRWLRELLASCCQAPGDCAAG</sequence>
<dbReference type="SUPFAM" id="SSF46785">
    <property type="entry name" value="Winged helix' DNA-binding domain"/>
    <property type="match status" value="1"/>
</dbReference>
<gene>
    <name evidence="6" type="ORF">ABVT11_06235</name>
</gene>
<keyword evidence="2" id="KW-0805">Transcription regulation</keyword>
<evidence type="ECO:0000256" key="4">
    <source>
        <dbReference type="ARBA" id="ARBA00023163"/>
    </source>
</evidence>
<dbReference type="Gene3D" id="3.40.190.10">
    <property type="entry name" value="Periplasmic binding protein-like II"/>
    <property type="match status" value="2"/>
</dbReference>
<evidence type="ECO:0000313" key="6">
    <source>
        <dbReference type="EMBL" id="MET1489418.1"/>
    </source>
</evidence>
<keyword evidence="7" id="KW-1185">Reference proteome</keyword>
<dbReference type="InterPro" id="IPR036390">
    <property type="entry name" value="WH_DNA-bd_sf"/>
</dbReference>
<keyword evidence="4" id="KW-0804">Transcription</keyword>
<dbReference type="InterPro" id="IPR036388">
    <property type="entry name" value="WH-like_DNA-bd_sf"/>
</dbReference>
<dbReference type="InterPro" id="IPR005119">
    <property type="entry name" value="LysR_subst-bd"/>
</dbReference>
<dbReference type="PRINTS" id="PR00039">
    <property type="entry name" value="HTHLYSR"/>
</dbReference>